<dbReference type="Proteomes" id="UP000256941">
    <property type="component" value="Unassembled WGS sequence"/>
</dbReference>
<protein>
    <submittedName>
        <fullName evidence="1">Uncharacterized protein</fullName>
    </submittedName>
</protein>
<proteinExistence type="predicted"/>
<dbReference type="AlphaFoldDB" id="A0A3D9XPE9"/>
<evidence type="ECO:0000313" key="2">
    <source>
        <dbReference type="Proteomes" id="UP000256941"/>
    </source>
</evidence>
<comment type="caution">
    <text evidence="1">The sequence shown here is derived from an EMBL/GenBank/DDBJ whole genome shotgun (WGS) entry which is preliminary data.</text>
</comment>
<dbReference type="EMBL" id="QTUJ01000001">
    <property type="protein sequence ID" value="REF72317.1"/>
    <property type="molecule type" value="Genomic_DNA"/>
</dbReference>
<evidence type="ECO:0000313" key="1">
    <source>
        <dbReference type="EMBL" id="REF72317.1"/>
    </source>
</evidence>
<reference evidence="1 2" key="1">
    <citation type="submission" date="2018-08" db="EMBL/GenBank/DDBJ databases">
        <title>Genomic Encyclopedia of Archaeal and Bacterial Type Strains, Phase II (KMG-II): from individual species to whole genera.</title>
        <authorList>
            <person name="Goeker M."/>
        </authorList>
    </citation>
    <scope>NUCLEOTIDE SEQUENCE [LARGE SCALE GENOMIC DNA]</scope>
    <source>
        <strain evidence="1 2">DSM 17099</strain>
    </source>
</reference>
<sequence>MNRDIIDVPLIFNRALNVDWRPDWRGQPPAEGTDGSEQVVYNRLPRFVGSPSLVFPPEMIGGWRALILRAEGRVNAYRMRMVDPAVFDLGDGDDWSRQWRAYQAGMWVEPRPQVVCPAGAAAGASSVVVDERAAPRPIPVGCYLSHNDWPFAVVGRSGSGAATTLQVKMLRRAIPPGASIDLMARGLFVGASDAMGFPAYDLDRVARPQLELMEWINR</sequence>
<organism evidence="1 2">
    <name type="scientific">Paracoccus versutus</name>
    <name type="common">Thiobacillus versutus</name>
    <dbReference type="NCBI Taxonomy" id="34007"/>
    <lineage>
        <taxon>Bacteria</taxon>
        <taxon>Pseudomonadati</taxon>
        <taxon>Pseudomonadota</taxon>
        <taxon>Alphaproteobacteria</taxon>
        <taxon>Rhodobacterales</taxon>
        <taxon>Paracoccaceae</taxon>
        <taxon>Paracoccus</taxon>
    </lineage>
</organism>
<dbReference type="RefSeq" id="WP_072462899.1">
    <property type="nucleotide sequence ID" value="NZ_CP038196.1"/>
</dbReference>
<accession>A0A3D9XPE9</accession>
<name>A0A3D9XPE9_PARVE</name>
<gene>
    <name evidence="1" type="ORF">BDD41_0786</name>
</gene>